<feature type="domain" description="PDZ" evidence="4">
    <location>
        <begin position="81"/>
        <end position="158"/>
    </location>
</feature>
<dbReference type="InterPro" id="IPR036034">
    <property type="entry name" value="PDZ_sf"/>
</dbReference>
<evidence type="ECO:0000256" key="3">
    <source>
        <dbReference type="SAM" id="Phobius"/>
    </source>
</evidence>
<feature type="domain" description="PDZ" evidence="4">
    <location>
        <begin position="200"/>
        <end position="278"/>
    </location>
</feature>
<dbReference type="AlphaFoldDB" id="G8IQU9"/>
<keyword evidence="3" id="KW-1133">Transmembrane helix</keyword>
<evidence type="ECO:0000256" key="1">
    <source>
        <dbReference type="ARBA" id="ARBA00010541"/>
    </source>
</evidence>
<feature type="region of interest" description="Disordered" evidence="2">
    <location>
        <begin position="312"/>
        <end position="354"/>
    </location>
</feature>
<sequence>MKGEVKLCPKNFQVWVAFLMGMVVIVIAIVVFDKASNGRLGLDNRLLSEEVVDQRIGGLPQDTDTLLTSGGDDASAWLGVEVTNINDKMAQQLGLDISEGVIVNRIIPGSPAEKAGLLPGDIIYEFDRRDVEDVEDLVKLLDRSEPDERVRLVLIRDTERIVIYVELEEAVAVQSQSADKIIGNTMSVSGTVLPDDQEWGVVLSEVTDPLRKQFDIPEDMNGVLVMMVLQGSAAARAGVLKGDLIRQVNQTPVNSLTDFFQSMQNTGSTVILYIYRDDSALLLQMTAQISDSYQMQPYISVAQEGIGMNRPLYVPGYDQTQSGDPDDKTSSLTDTSPLSNTTQTQKTVTNSSFL</sequence>
<dbReference type="Pfam" id="PF13180">
    <property type="entry name" value="PDZ_2"/>
    <property type="match status" value="1"/>
</dbReference>
<dbReference type="InterPro" id="IPR041489">
    <property type="entry name" value="PDZ_6"/>
</dbReference>
<reference evidence="5" key="1">
    <citation type="journal article" date="2011" name="Science">
        <title>A cultured greigite-producing magnetotactic bacterium in a novel group of sulfate-reducing bacteria.</title>
        <authorList>
            <person name="Lefevre C.T."/>
            <person name="Menguy N."/>
            <person name="Abreu F."/>
            <person name="Lins U."/>
            <person name="Posfai M."/>
            <person name="Prozorov T."/>
            <person name="Pignol D."/>
            <person name="Frankel R.B."/>
            <person name="Bazylinski D.A."/>
        </authorList>
    </citation>
    <scope>NUCLEOTIDE SEQUENCE</scope>
    <source>
        <strain evidence="5">BW-1</strain>
    </source>
</reference>
<dbReference type="GO" id="GO:0008236">
    <property type="term" value="F:serine-type peptidase activity"/>
    <property type="evidence" value="ECO:0007669"/>
    <property type="project" value="UniProtKB-KW"/>
</dbReference>
<evidence type="ECO:0000256" key="2">
    <source>
        <dbReference type="SAM" id="MobiDB-lite"/>
    </source>
</evidence>
<keyword evidence="3" id="KW-0812">Transmembrane</keyword>
<accession>G8IQU9</accession>
<dbReference type="EMBL" id="JN830644">
    <property type="protein sequence ID" value="AET24922.1"/>
    <property type="molecule type" value="Genomic_DNA"/>
</dbReference>
<name>G8IQU9_9BACT</name>
<dbReference type="SMART" id="SM00228">
    <property type="entry name" value="PDZ"/>
    <property type="match status" value="2"/>
</dbReference>
<dbReference type="SUPFAM" id="SSF50156">
    <property type="entry name" value="PDZ domain-like"/>
    <property type="match status" value="2"/>
</dbReference>
<dbReference type="PANTHER" id="PTHR22939">
    <property type="entry name" value="SERINE PROTEASE FAMILY S1C HTRA-RELATED"/>
    <property type="match status" value="1"/>
</dbReference>
<comment type="similarity">
    <text evidence="1">Belongs to the peptidase S1C family.</text>
</comment>
<protein>
    <submittedName>
        <fullName evidence="5">Magnetosome protein</fullName>
    </submittedName>
</protein>
<dbReference type="PROSITE" id="PS50106">
    <property type="entry name" value="PDZ"/>
    <property type="match status" value="2"/>
</dbReference>
<feature type="compositionally biased region" description="Polar residues" evidence="2">
    <location>
        <begin position="330"/>
        <end position="354"/>
    </location>
</feature>
<evidence type="ECO:0000313" key="5">
    <source>
        <dbReference type="EMBL" id="AET24922.1"/>
    </source>
</evidence>
<feature type="transmembrane region" description="Helical" evidence="3">
    <location>
        <begin position="12"/>
        <end position="32"/>
    </location>
</feature>
<dbReference type="Gene3D" id="2.30.42.10">
    <property type="match status" value="2"/>
</dbReference>
<dbReference type="InterPro" id="IPR001478">
    <property type="entry name" value="PDZ"/>
</dbReference>
<dbReference type="Pfam" id="PF17820">
    <property type="entry name" value="PDZ_6"/>
    <property type="match status" value="1"/>
</dbReference>
<proteinExistence type="inferred from homology"/>
<organism evidence="5">
    <name type="scientific">Desulfamplus magnetovallimortis BW-1</name>
    <dbReference type="NCBI Taxonomy" id="1073250"/>
    <lineage>
        <taxon>Bacteria</taxon>
        <taxon>Pseudomonadati</taxon>
        <taxon>Thermodesulfobacteriota</taxon>
        <taxon>Desulfobacteria</taxon>
        <taxon>Desulfobacterales</taxon>
        <taxon>Desulfobacteraceae</taxon>
        <taxon>Desulfamplus</taxon>
    </lineage>
</organism>
<keyword evidence="3" id="KW-0472">Membrane</keyword>
<evidence type="ECO:0000259" key="4">
    <source>
        <dbReference type="PROSITE" id="PS50106"/>
    </source>
</evidence>
<dbReference type="PANTHER" id="PTHR22939:SF129">
    <property type="entry name" value="SERINE PROTEASE HTRA2, MITOCHONDRIAL"/>
    <property type="match status" value="1"/>
</dbReference>
<gene>
    <name evidence="5" type="primary">mamP*</name>
</gene>